<comment type="caution">
    <text evidence="2">The sequence shown here is derived from an EMBL/GenBank/DDBJ whole genome shotgun (WGS) entry which is preliminary data.</text>
</comment>
<reference evidence="2 3" key="1">
    <citation type="journal article" date="2012" name="Genome Biol.">
        <title>Genome and low-iron response of an oceanic diatom adapted to chronic iron limitation.</title>
        <authorList>
            <person name="Lommer M."/>
            <person name="Specht M."/>
            <person name="Roy A.S."/>
            <person name="Kraemer L."/>
            <person name="Andreson R."/>
            <person name="Gutowska M.A."/>
            <person name="Wolf J."/>
            <person name="Bergner S.V."/>
            <person name="Schilhabel M.B."/>
            <person name="Klostermeier U.C."/>
            <person name="Beiko R.G."/>
            <person name="Rosenstiel P."/>
            <person name="Hippler M."/>
            <person name="Laroche J."/>
        </authorList>
    </citation>
    <scope>NUCLEOTIDE SEQUENCE [LARGE SCALE GENOMIC DNA]</scope>
    <source>
        <strain evidence="2 3">CCMP1005</strain>
    </source>
</reference>
<gene>
    <name evidence="2" type="ORF">THAOC_05364</name>
</gene>
<evidence type="ECO:0000313" key="2">
    <source>
        <dbReference type="EMBL" id="EJK73039.1"/>
    </source>
</evidence>
<keyword evidence="3" id="KW-1185">Reference proteome</keyword>
<dbReference type="AlphaFoldDB" id="K0T7D9"/>
<sequence length="72" mass="7698">MKLLICFLTDDSPAGKLWGLDWGCSACSRRLWIKRVAGLNYKLGGMNVDWQEESSSSSAVGSGSVLGRAACS</sequence>
<dbReference type="EMBL" id="AGNL01004923">
    <property type="protein sequence ID" value="EJK73039.1"/>
    <property type="molecule type" value="Genomic_DNA"/>
</dbReference>
<organism evidence="2 3">
    <name type="scientific">Thalassiosira oceanica</name>
    <name type="common">Marine diatom</name>
    <dbReference type="NCBI Taxonomy" id="159749"/>
    <lineage>
        <taxon>Eukaryota</taxon>
        <taxon>Sar</taxon>
        <taxon>Stramenopiles</taxon>
        <taxon>Ochrophyta</taxon>
        <taxon>Bacillariophyta</taxon>
        <taxon>Coscinodiscophyceae</taxon>
        <taxon>Thalassiosirophycidae</taxon>
        <taxon>Thalassiosirales</taxon>
        <taxon>Thalassiosiraceae</taxon>
        <taxon>Thalassiosira</taxon>
    </lineage>
</organism>
<feature type="region of interest" description="Disordered" evidence="1">
    <location>
        <begin position="53"/>
        <end position="72"/>
    </location>
</feature>
<accession>K0T7D9</accession>
<evidence type="ECO:0000256" key="1">
    <source>
        <dbReference type="SAM" id="MobiDB-lite"/>
    </source>
</evidence>
<dbReference type="Proteomes" id="UP000266841">
    <property type="component" value="Unassembled WGS sequence"/>
</dbReference>
<proteinExistence type="predicted"/>
<name>K0T7D9_THAOC</name>
<feature type="compositionally biased region" description="Low complexity" evidence="1">
    <location>
        <begin position="54"/>
        <end position="65"/>
    </location>
</feature>
<protein>
    <submittedName>
        <fullName evidence="2">Uncharacterized protein</fullName>
    </submittedName>
</protein>
<evidence type="ECO:0000313" key="3">
    <source>
        <dbReference type="Proteomes" id="UP000266841"/>
    </source>
</evidence>